<reference evidence="1" key="2">
    <citation type="submission" date="2022-01" db="EMBL/GenBank/DDBJ databases">
        <authorList>
            <person name="Yamashiro T."/>
            <person name="Shiraishi A."/>
            <person name="Satake H."/>
            <person name="Nakayama K."/>
        </authorList>
    </citation>
    <scope>NUCLEOTIDE SEQUENCE</scope>
</reference>
<evidence type="ECO:0000313" key="1">
    <source>
        <dbReference type="EMBL" id="GJT83930.1"/>
    </source>
</evidence>
<keyword evidence="2" id="KW-1185">Reference proteome</keyword>
<proteinExistence type="predicted"/>
<protein>
    <submittedName>
        <fullName evidence="1">Uncharacterized protein</fullName>
    </submittedName>
</protein>
<organism evidence="1 2">
    <name type="scientific">Tanacetum coccineum</name>
    <dbReference type="NCBI Taxonomy" id="301880"/>
    <lineage>
        <taxon>Eukaryota</taxon>
        <taxon>Viridiplantae</taxon>
        <taxon>Streptophyta</taxon>
        <taxon>Embryophyta</taxon>
        <taxon>Tracheophyta</taxon>
        <taxon>Spermatophyta</taxon>
        <taxon>Magnoliopsida</taxon>
        <taxon>eudicotyledons</taxon>
        <taxon>Gunneridae</taxon>
        <taxon>Pentapetalae</taxon>
        <taxon>asterids</taxon>
        <taxon>campanulids</taxon>
        <taxon>Asterales</taxon>
        <taxon>Asteraceae</taxon>
        <taxon>Asteroideae</taxon>
        <taxon>Anthemideae</taxon>
        <taxon>Anthemidinae</taxon>
        <taxon>Tanacetum</taxon>
    </lineage>
</organism>
<reference evidence="1" key="1">
    <citation type="journal article" date="2022" name="Int. J. Mol. Sci.">
        <title>Draft Genome of Tanacetum Coccineum: Genomic Comparison of Closely Related Tanacetum-Family Plants.</title>
        <authorList>
            <person name="Yamashiro T."/>
            <person name="Shiraishi A."/>
            <person name="Nakayama K."/>
            <person name="Satake H."/>
        </authorList>
    </citation>
    <scope>NUCLEOTIDE SEQUENCE</scope>
</reference>
<dbReference type="EMBL" id="BQNB010019306">
    <property type="protein sequence ID" value="GJT83930.1"/>
    <property type="molecule type" value="Genomic_DNA"/>
</dbReference>
<accession>A0ABQ5H7Q6</accession>
<gene>
    <name evidence="1" type="ORF">Tco_1058272</name>
</gene>
<comment type="caution">
    <text evidence="1">The sequence shown here is derived from an EMBL/GenBank/DDBJ whole genome shotgun (WGS) entry which is preliminary data.</text>
</comment>
<evidence type="ECO:0000313" key="2">
    <source>
        <dbReference type="Proteomes" id="UP001151760"/>
    </source>
</evidence>
<name>A0ABQ5H7Q6_9ASTR</name>
<sequence>MGYHHHKPDIIRCGCGGLYGSGRHHSGGFRRLTTVRHPVGLRHHSPTPQGVAVVDVPSSGRHHDGGNRSGIFRRFYAFPATVGGQSATHRPLHRSATAGKAATAAVVRGEGGKGVCEGGAVGEGKMRENERKIPFIWEGWGGKG</sequence>
<dbReference type="Proteomes" id="UP001151760">
    <property type="component" value="Unassembled WGS sequence"/>
</dbReference>